<dbReference type="PANTHER" id="PTHR23026">
    <property type="entry name" value="NADPH NITROREDUCTASE"/>
    <property type="match status" value="1"/>
</dbReference>
<dbReference type="SUPFAM" id="SSF55469">
    <property type="entry name" value="FMN-dependent nitroreductase-like"/>
    <property type="match status" value="1"/>
</dbReference>
<evidence type="ECO:0000256" key="3">
    <source>
        <dbReference type="ARBA" id="ARBA00023002"/>
    </source>
</evidence>
<keyword evidence="1" id="KW-0285">Flavoprotein</keyword>
<evidence type="ECO:0000259" key="4">
    <source>
        <dbReference type="Pfam" id="PF00881"/>
    </source>
</evidence>
<keyword evidence="6" id="KW-1185">Reference proteome</keyword>
<dbReference type="EMBL" id="CP049075">
    <property type="protein sequence ID" value="QLI05723.1"/>
    <property type="molecule type" value="Genomic_DNA"/>
</dbReference>
<dbReference type="KEGG" id="cinf:CINF_1237"/>
<dbReference type="GO" id="GO:0016491">
    <property type="term" value="F:oxidoreductase activity"/>
    <property type="evidence" value="ECO:0007669"/>
    <property type="project" value="UniProtKB-KW"/>
</dbReference>
<dbReference type="InterPro" id="IPR000415">
    <property type="entry name" value="Nitroreductase-like"/>
</dbReference>
<dbReference type="InterPro" id="IPR050627">
    <property type="entry name" value="Nitroreductase/BluB"/>
</dbReference>
<dbReference type="AlphaFoldDB" id="A0A7H9CHZ0"/>
<evidence type="ECO:0000313" key="5">
    <source>
        <dbReference type="EMBL" id="QLI05723.1"/>
    </source>
</evidence>
<keyword evidence="2" id="KW-0288">FMN</keyword>
<reference evidence="5 6" key="1">
    <citation type="submission" date="2020-02" db="EMBL/GenBank/DDBJ databases">
        <title>Complete genome sequence of the novel Campylobacter species Candidatus Campylobacter infans.</title>
        <authorList>
            <person name="Duim B."/>
            <person name="Zomer A."/>
            <person name="van der Graaf L."/>
            <person name="Wagenaar J."/>
        </authorList>
    </citation>
    <scope>NUCLEOTIDE SEQUENCE [LARGE SCALE GENOMIC DNA]</scope>
    <source>
        <strain evidence="5 6">19S00001</strain>
    </source>
</reference>
<dbReference type="Proteomes" id="UP000509414">
    <property type="component" value="Chromosome"/>
</dbReference>
<evidence type="ECO:0000256" key="2">
    <source>
        <dbReference type="ARBA" id="ARBA00022643"/>
    </source>
</evidence>
<evidence type="ECO:0000256" key="1">
    <source>
        <dbReference type="ARBA" id="ARBA00022630"/>
    </source>
</evidence>
<organism evidence="5 6">
    <name type="scientific">Candidatus Campylobacter infans</name>
    <dbReference type="NCBI Taxonomy" id="2561898"/>
    <lineage>
        <taxon>Bacteria</taxon>
        <taxon>Pseudomonadati</taxon>
        <taxon>Campylobacterota</taxon>
        <taxon>Epsilonproteobacteria</taxon>
        <taxon>Campylobacterales</taxon>
        <taxon>Campylobacteraceae</taxon>
        <taxon>Campylobacter</taxon>
    </lineage>
</organism>
<gene>
    <name evidence="5" type="ORF">CINF_1237</name>
</gene>
<feature type="domain" description="Nitroreductase" evidence="4">
    <location>
        <begin position="7"/>
        <end position="173"/>
    </location>
</feature>
<accession>A0A7H9CHZ0</accession>
<keyword evidence="3" id="KW-0560">Oxidoreductase</keyword>
<dbReference type="RefSeq" id="WP_179974902.1">
    <property type="nucleotide sequence ID" value="NZ_CP049075.1"/>
</dbReference>
<dbReference type="PANTHER" id="PTHR23026:SF90">
    <property type="entry name" value="IODOTYROSINE DEIODINASE 1"/>
    <property type="match status" value="1"/>
</dbReference>
<dbReference type="Gene3D" id="3.40.109.10">
    <property type="entry name" value="NADH Oxidase"/>
    <property type="match status" value="1"/>
</dbReference>
<proteinExistence type="predicted"/>
<protein>
    <submittedName>
        <fullName evidence="5">Nitroreductase family protein</fullName>
    </submittedName>
</protein>
<name>A0A7H9CHZ0_9BACT</name>
<dbReference type="Pfam" id="PF00881">
    <property type="entry name" value="Nitroreductase"/>
    <property type="match status" value="1"/>
</dbReference>
<sequence length="191" mass="21528">MQTIDAIYARRSVRKYQNTMPSDEQITTILQAACMAPSATNLQPWYFVAVRSNEKKAELLSFMEGVSEKMRPMLEERFKDYPEVIKETLTFMKSLGDAPVYVLVFEQKNYEHKNFAVLQSISAATQNLTIAAADLGLGTCWMTAPIQTGFGKIIAQKYAPDKGEMIAMLTLGYPATQPKAPKRKDDRFVII</sequence>
<evidence type="ECO:0000313" key="6">
    <source>
        <dbReference type="Proteomes" id="UP000509414"/>
    </source>
</evidence>
<dbReference type="InterPro" id="IPR029479">
    <property type="entry name" value="Nitroreductase"/>
</dbReference>